<evidence type="ECO:0000256" key="6">
    <source>
        <dbReference type="ARBA" id="ARBA00022741"/>
    </source>
</evidence>
<dbReference type="PRINTS" id="PR00449">
    <property type="entry name" value="RASTRNSFRMNG"/>
</dbReference>
<dbReference type="PANTHER" id="PTHR31011">
    <property type="entry name" value="PROTEIN STB2-RELATED"/>
    <property type="match status" value="1"/>
</dbReference>
<evidence type="ECO:0000256" key="1">
    <source>
        <dbReference type="ARBA" id="ARBA00004342"/>
    </source>
</evidence>
<feature type="compositionally biased region" description="Polar residues" evidence="15">
    <location>
        <begin position="255"/>
        <end position="265"/>
    </location>
</feature>
<dbReference type="InterPro" id="IPR027417">
    <property type="entry name" value="P-loop_NTPase"/>
</dbReference>
<evidence type="ECO:0000256" key="10">
    <source>
        <dbReference type="ARBA" id="ARBA00023288"/>
    </source>
</evidence>
<evidence type="ECO:0000256" key="15">
    <source>
        <dbReference type="SAM" id="MobiDB-lite"/>
    </source>
</evidence>
<evidence type="ECO:0000256" key="9">
    <source>
        <dbReference type="ARBA" id="ARBA00023136"/>
    </source>
</evidence>
<dbReference type="Pfam" id="PF25995">
    <property type="entry name" value="STB6_N"/>
    <property type="match status" value="1"/>
</dbReference>
<evidence type="ECO:0000256" key="11">
    <source>
        <dbReference type="ARBA" id="ARBA00023289"/>
    </source>
</evidence>
<keyword evidence="6" id="KW-0547">Nucleotide-binding</keyword>
<keyword evidence="4" id="KW-1003">Cell membrane</keyword>
<dbReference type="Proteomes" id="UP000825438">
    <property type="component" value="Chromosome III"/>
</dbReference>
<evidence type="ECO:0000256" key="8">
    <source>
        <dbReference type="ARBA" id="ARBA00023134"/>
    </source>
</evidence>
<accession>A0A8F3AGV5</accession>
<dbReference type="NCBIfam" id="TIGR00231">
    <property type="entry name" value="small_GTP"/>
    <property type="match status" value="1"/>
</dbReference>
<feature type="coiled-coil region" evidence="14">
    <location>
        <begin position="1014"/>
        <end position="1041"/>
    </location>
</feature>
<comment type="catalytic activity">
    <reaction evidence="12">
        <text>GTP + H2O = GDP + phosphate + H(+)</text>
        <dbReference type="Rhea" id="RHEA:19669"/>
        <dbReference type="ChEBI" id="CHEBI:15377"/>
        <dbReference type="ChEBI" id="CHEBI:15378"/>
        <dbReference type="ChEBI" id="CHEBI:37565"/>
        <dbReference type="ChEBI" id="CHEBI:43474"/>
        <dbReference type="ChEBI" id="CHEBI:58189"/>
        <dbReference type="EC" id="3.6.5.2"/>
    </reaction>
</comment>
<comment type="similarity">
    <text evidence="2">Belongs to the small GTPase superfamily. Ras family.</text>
</comment>
<dbReference type="Gene3D" id="3.40.50.300">
    <property type="entry name" value="P-loop containing nucleotide triphosphate hydrolases"/>
    <property type="match status" value="1"/>
</dbReference>
<dbReference type="GO" id="GO:0005525">
    <property type="term" value="F:GTP binding"/>
    <property type="evidence" value="ECO:0007669"/>
    <property type="project" value="UniProtKB-KW"/>
</dbReference>
<dbReference type="GO" id="GO:2000114">
    <property type="term" value="P:regulation of establishment of cell polarity"/>
    <property type="evidence" value="ECO:0007669"/>
    <property type="project" value="UniProtKB-ARBA"/>
</dbReference>
<gene>
    <name evidence="17" type="ORF">CA7LBN_002983</name>
</gene>
<dbReference type="PROSITE" id="PS51421">
    <property type="entry name" value="RAS"/>
    <property type="match status" value="1"/>
</dbReference>
<evidence type="ECO:0000259" key="16">
    <source>
        <dbReference type="Pfam" id="PF25995"/>
    </source>
</evidence>
<name>A0A8F3AGV5_CANAR</name>
<dbReference type="GO" id="GO:0070822">
    <property type="term" value="C:Sin3-type complex"/>
    <property type="evidence" value="ECO:0007669"/>
    <property type="project" value="TreeGrafter"/>
</dbReference>
<dbReference type="PROSITE" id="PS51420">
    <property type="entry name" value="RHO"/>
    <property type="match status" value="1"/>
</dbReference>
<dbReference type="SMART" id="SM00174">
    <property type="entry name" value="RHO"/>
    <property type="match status" value="1"/>
</dbReference>
<evidence type="ECO:0000256" key="14">
    <source>
        <dbReference type="SAM" id="Coils"/>
    </source>
</evidence>
<dbReference type="InterPro" id="IPR038919">
    <property type="entry name" value="STB2/STB2"/>
</dbReference>
<reference evidence="17" key="1">
    <citation type="submission" date="2021-06" db="EMBL/GenBank/DDBJ databases">
        <title>Candida auris outbreak in lebanese hospital.</title>
        <authorList>
            <person name="Finianos M."/>
        </authorList>
    </citation>
    <scope>NUCLEOTIDE SEQUENCE</scope>
    <source>
        <strain evidence="17">CA7LBN</strain>
    </source>
</reference>
<dbReference type="InterPro" id="IPR001806">
    <property type="entry name" value="Small_GTPase"/>
</dbReference>
<evidence type="ECO:0000256" key="13">
    <source>
        <dbReference type="ARBA" id="ARBA00072720"/>
    </source>
</evidence>
<dbReference type="CDD" id="cd04177">
    <property type="entry name" value="RSR1"/>
    <property type="match status" value="1"/>
</dbReference>
<dbReference type="EC" id="3.6.5.2" evidence="3"/>
<keyword evidence="10" id="KW-0449">Lipoprotein</keyword>
<comment type="subcellular location">
    <subcellularLocation>
        <location evidence="1">Cell membrane</location>
        <topology evidence="1">Lipid-anchor</topology>
        <orientation evidence="1">Cytoplasmic side</orientation>
    </subcellularLocation>
</comment>
<proteinExistence type="inferred from homology"/>
<dbReference type="AlphaFoldDB" id="A0A8F3AGV5"/>
<dbReference type="InterPro" id="IPR041841">
    <property type="entry name" value="Rsr1"/>
</dbReference>
<keyword evidence="8" id="KW-0342">GTP-binding</keyword>
<dbReference type="PANTHER" id="PTHR31011:SF2">
    <property type="entry name" value="PROTEIN STB2-RELATED"/>
    <property type="match status" value="1"/>
</dbReference>
<dbReference type="InterPro" id="IPR059025">
    <property type="entry name" value="STB6_N"/>
</dbReference>
<evidence type="ECO:0000256" key="3">
    <source>
        <dbReference type="ARBA" id="ARBA00011984"/>
    </source>
</evidence>
<evidence type="ECO:0000313" key="17">
    <source>
        <dbReference type="EMBL" id="QWW24149.1"/>
    </source>
</evidence>
<sequence>MRDYKIVVLGAGGVGKSSVTVQFVQGVYVESYDPTIEDSYRKSIEVDGRACDLEILDTAGVAQFTAMRELYIKSGKGFLLVYSVTDENSLTELLALREQVLRIKDSDNVPMVLIGNKSDLEEDRVLSVEDGVKVSQQWGSVPFYETSAMYKTNVDEAFIDVVRQIMLKEAQISAEKKQQKEMQKQQALEAGNQKGAVNGIAGIDSESVLKRNRQSVSSKNTKSRRPVAHFSPADIHRPRRYAKESNGDSGGGNDQSNVSLQDTSQGQASRELITYIIPDFRAVSYFQKEFIALNEFHLAEEGEASGFEIYLVDQWIRGRKIGGVISTYTGSRDAIVKVIKFTIIRKPSRQYPPRFQEYLNEVMMNHATFKKMEMETTGDTDAGNGAEEPAVSEFLLVTNLAALPSTLNLIPVPEGDMRIVEKRFVLNSNLKKLNCGGRSLSLAAHKVSDASEDKFRQMYKLRNDSVPIEFAVRQLVNLIQTCLFYFDYLDARYCDGILCQKTEDAITNWWSLIGLPHFNVKPNPKSGILPSKTVAAILSLTLSVRLRLQLYGGCDVPKDVFDFENFMLSIGHFQKQVKIEKKRKLDLITLSRLFNYTNQKYPSDSTKRFGDTSDDEHEEFYDPYVGTYSNGKSSQNGNSLYKKNKIYYSKELKKLTNVVKTTVQDHIIVREDDDTFFDPKTASSGKIRSKIASKLTDNVLPSDIETLDLDFLVRKHLTGRTLKTLWLGANYHLEQNQRTLHVGYSRDHKRHGDDEVTKSEHRDSSLYKFVSLKDAITMNQSSSVAPNDRSKRSGRMRFGFQARRGNLSSKIDMLGDTSKFKQQFSQQCGDESFLDAQLNKLSNESAFEACKKAAEDCNVRKFLQHDTRNLLNRRNSFSNVHHLKDSNLNTIEYIREERNDLFVPTVGYHELPLRRSISGSNLEEVIHKFERPICEEKICMRFLQLLMFLANTEKLKAELDKSGNDKLRRAYKHINFELVKLQNFYSQMQAKHHNIEENYSAVLVGRMRDITDNIDRMAFRSRDLSKKINELEDNTRKLEFNLQNECVHKFDEITKHLIHSPKFLRVFKDDEERQKVIFSLTGRDYIVKEDKEFENNYWGLRYFITCLYELMVFVLQMFNFDRSKMDLDRIRKMYRKIDPNRRFIDKAYRLVGQEPSKQDSELQ</sequence>
<organism evidence="17">
    <name type="scientific">Candidozyma auris</name>
    <name type="common">Yeast</name>
    <name type="synonym">Candida auris</name>
    <dbReference type="NCBI Taxonomy" id="498019"/>
    <lineage>
        <taxon>Eukaryota</taxon>
        <taxon>Fungi</taxon>
        <taxon>Dikarya</taxon>
        <taxon>Ascomycota</taxon>
        <taxon>Saccharomycotina</taxon>
        <taxon>Pichiomycetes</taxon>
        <taxon>Metschnikowiaceae</taxon>
        <taxon>Candidozyma</taxon>
    </lineage>
</organism>
<keyword evidence="11" id="KW-0636">Prenylation</keyword>
<feature type="domain" description="STB6-like N-terminal" evidence="16">
    <location>
        <begin position="274"/>
        <end position="433"/>
    </location>
</feature>
<keyword evidence="9" id="KW-0472">Membrane</keyword>
<keyword evidence="14" id="KW-0175">Coiled coil</keyword>
<dbReference type="SMART" id="SM00173">
    <property type="entry name" value="RAS"/>
    <property type="match status" value="1"/>
</dbReference>
<feature type="region of interest" description="Disordered" evidence="15">
    <location>
        <begin position="210"/>
        <end position="265"/>
    </location>
</feature>
<dbReference type="FunFam" id="3.40.50.300:FF:000631">
    <property type="entry name" value="Ras small monomeric GTPase"/>
    <property type="match status" value="1"/>
</dbReference>
<dbReference type="EMBL" id="CP076751">
    <property type="protein sequence ID" value="QWW24149.1"/>
    <property type="molecule type" value="Genomic_DNA"/>
</dbReference>
<evidence type="ECO:0000256" key="2">
    <source>
        <dbReference type="ARBA" id="ARBA00008344"/>
    </source>
</evidence>
<evidence type="ECO:0000256" key="5">
    <source>
        <dbReference type="ARBA" id="ARBA00022481"/>
    </source>
</evidence>
<evidence type="ECO:0000256" key="4">
    <source>
        <dbReference type="ARBA" id="ARBA00022475"/>
    </source>
</evidence>
<dbReference type="GO" id="GO:0005886">
    <property type="term" value="C:plasma membrane"/>
    <property type="evidence" value="ECO:0007669"/>
    <property type="project" value="UniProtKB-SubCell"/>
</dbReference>
<keyword evidence="7" id="KW-0378">Hydrolase</keyword>
<evidence type="ECO:0000256" key="12">
    <source>
        <dbReference type="ARBA" id="ARBA00048098"/>
    </source>
</evidence>
<protein>
    <recommendedName>
        <fullName evidence="13">Ras-related protein RSR1</fullName>
        <ecNumber evidence="3">3.6.5.2</ecNumber>
    </recommendedName>
</protein>
<dbReference type="PROSITE" id="PS51419">
    <property type="entry name" value="RAB"/>
    <property type="match status" value="1"/>
</dbReference>
<dbReference type="SMART" id="SM00175">
    <property type="entry name" value="RAB"/>
    <property type="match status" value="1"/>
</dbReference>
<keyword evidence="5" id="KW-0488">Methylation</keyword>
<dbReference type="SUPFAM" id="SSF52540">
    <property type="entry name" value="P-loop containing nucleoside triphosphate hydrolases"/>
    <property type="match status" value="1"/>
</dbReference>
<dbReference type="Pfam" id="PF00071">
    <property type="entry name" value="Ras"/>
    <property type="match status" value="1"/>
</dbReference>
<evidence type="ECO:0000256" key="7">
    <source>
        <dbReference type="ARBA" id="ARBA00022801"/>
    </source>
</evidence>
<dbReference type="InterPro" id="IPR005225">
    <property type="entry name" value="Small_GTP-bd"/>
</dbReference>
<dbReference type="GO" id="GO:0003925">
    <property type="term" value="F:G protein activity"/>
    <property type="evidence" value="ECO:0007669"/>
    <property type="project" value="UniProtKB-EC"/>
</dbReference>